<dbReference type="CTD" id="284422"/>
<keyword evidence="8" id="KW-0732">Signal</keyword>
<comment type="subcellular location">
    <subcellularLocation>
        <location evidence="1">Membrane</location>
        <topology evidence="1">Single-pass membrane protein</topology>
    </subcellularLocation>
</comment>
<keyword evidence="9" id="KW-1185">Reference proteome</keyword>
<evidence type="ECO:0000256" key="3">
    <source>
        <dbReference type="ARBA" id="ARBA00022989"/>
    </source>
</evidence>
<feature type="signal peptide" evidence="8">
    <location>
        <begin position="1"/>
        <end position="26"/>
    </location>
</feature>
<keyword evidence="2 7" id="KW-0812">Transmembrane</keyword>
<keyword evidence="4 7" id="KW-0472">Membrane</keyword>
<dbReference type="GO" id="GO:0016020">
    <property type="term" value="C:membrane"/>
    <property type="evidence" value="ECO:0007669"/>
    <property type="project" value="UniProtKB-SubCell"/>
</dbReference>
<feature type="region of interest" description="Disordered" evidence="6">
    <location>
        <begin position="85"/>
        <end position="136"/>
    </location>
</feature>
<dbReference type="Pfam" id="PF15807">
    <property type="entry name" value="MAP17"/>
    <property type="match status" value="1"/>
</dbReference>
<reference evidence="10" key="1">
    <citation type="submission" date="2025-08" db="UniProtKB">
        <authorList>
            <consortium name="RefSeq"/>
        </authorList>
    </citation>
    <scope>IDENTIFICATION</scope>
    <source>
        <tissue evidence="10">Blood</tissue>
    </source>
</reference>
<name>A0A6J3FQY4_SAPAP</name>
<evidence type="ECO:0000256" key="8">
    <source>
        <dbReference type="SAM" id="SignalP"/>
    </source>
</evidence>
<comment type="similarity">
    <text evidence="5">Belongs to the PDZK1-interacting protein 1/SMIM24 family.</text>
</comment>
<evidence type="ECO:0000256" key="6">
    <source>
        <dbReference type="SAM" id="MobiDB-lite"/>
    </source>
</evidence>
<evidence type="ECO:0000256" key="1">
    <source>
        <dbReference type="ARBA" id="ARBA00004167"/>
    </source>
</evidence>
<dbReference type="Proteomes" id="UP000504640">
    <property type="component" value="Unplaced"/>
</dbReference>
<proteinExistence type="inferred from homology"/>
<accession>A0A6J3FQY4</accession>
<keyword evidence="3 7" id="KW-1133">Transmembrane helix</keyword>
<dbReference type="PANTHER" id="PTHR15296:SF2">
    <property type="entry name" value="SMALL INTEGRAL MEMBRANE PROTEIN 24"/>
    <property type="match status" value="1"/>
</dbReference>
<evidence type="ECO:0000256" key="4">
    <source>
        <dbReference type="ARBA" id="ARBA00023136"/>
    </source>
</evidence>
<gene>
    <name evidence="10" type="primary">SMIM24</name>
</gene>
<dbReference type="PANTHER" id="PTHR15296">
    <property type="entry name" value="MEMBRANE-ASSOCIATED PROTEIN MAP17"/>
    <property type="match status" value="1"/>
</dbReference>
<evidence type="ECO:0000313" key="10">
    <source>
        <dbReference type="RefSeq" id="XP_032108193.1"/>
    </source>
</evidence>
<evidence type="ECO:0000313" key="9">
    <source>
        <dbReference type="Proteomes" id="UP000504640"/>
    </source>
</evidence>
<feature type="compositionally biased region" description="Basic and acidic residues" evidence="6">
    <location>
        <begin position="123"/>
        <end position="136"/>
    </location>
</feature>
<feature type="chain" id="PRO_5027012819" evidence="8">
    <location>
        <begin position="27"/>
        <end position="136"/>
    </location>
</feature>
<organism evidence="9 10">
    <name type="scientific">Sapajus apella</name>
    <name type="common">Brown-capped capuchin</name>
    <name type="synonym">Cebus apella</name>
    <dbReference type="NCBI Taxonomy" id="9515"/>
    <lineage>
        <taxon>Eukaryota</taxon>
        <taxon>Metazoa</taxon>
        <taxon>Chordata</taxon>
        <taxon>Craniata</taxon>
        <taxon>Vertebrata</taxon>
        <taxon>Euteleostomi</taxon>
        <taxon>Mammalia</taxon>
        <taxon>Eutheria</taxon>
        <taxon>Euarchontoglires</taxon>
        <taxon>Primates</taxon>
        <taxon>Haplorrhini</taxon>
        <taxon>Platyrrhini</taxon>
        <taxon>Cebidae</taxon>
        <taxon>Cebinae</taxon>
        <taxon>Sapajus</taxon>
    </lineage>
</organism>
<feature type="compositionally biased region" description="Basic and acidic residues" evidence="6">
    <location>
        <begin position="86"/>
        <end position="113"/>
    </location>
</feature>
<sequence length="136" mass="15555">MARSTVMEILGSLLVLEFLLLSPAEAQQTTERRLKPWLVGLAAVVGFLFIVYVVLLANRVWCSKVRAEDEEEVTFRTESNIYQDLSEDKSEKKDAKEKEEKKKKEKKAAKEGESNLGLELEEKEPQDHERAKNTAM</sequence>
<evidence type="ECO:0000256" key="5">
    <source>
        <dbReference type="ARBA" id="ARBA00049650"/>
    </source>
</evidence>
<dbReference type="GeneID" id="116532783"/>
<feature type="transmembrane region" description="Helical" evidence="7">
    <location>
        <begin position="36"/>
        <end position="57"/>
    </location>
</feature>
<dbReference type="AlphaFoldDB" id="A0A6J3FQY4"/>
<dbReference type="RefSeq" id="XP_032108193.1">
    <property type="nucleotide sequence ID" value="XM_032252302.1"/>
</dbReference>
<evidence type="ECO:0000256" key="7">
    <source>
        <dbReference type="SAM" id="Phobius"/>
    </source>
</evidence>
<evidence type="ECO:0000256" key="2">
    <source>
        <dbReference type="ARBA" id="ARBA00022692"/>
    </source>
</evidence>
<dbReference type="InterPro" id="IPR031627">
    <property type="entry name" value="PDZK1IP1/SMIM24"/>
</dbReference>
<protein>
    <submittedName>
        <fullName evidence="10">Small integral membrane protein 24</fullName>
    </submittedName>
</protein>